<organism evidence="1 2">
    <name type="scientific">Micromonospora azadirachtae</name>
    <dbReference type="NCBI Taxonomy" id="1970735"/>
    <lineage>
        <taxon>Bacteria</taxon>
        <taxon>Bacillati</taxon>
        <taxon>Actinomycetota</taxon>
        <taxon>Actinomycetes</taxon>
        <taxon>Micromonosporales</taxon>
        <taxon>Micromonosporaceae</taxon>
        <taxon>Micromonospora</taxon>
    </lineage>
</organism>
<proteinExistence type="predicted"/>
<protein>
    <submittedName>
        <fullName evidence="1">Uncharacterized protein</fullName>
    </submittedName>
</protein>
<dbReference type="EMBL" id="JBHTHM010000048">
    <property type="protein sequence ID" value="MFD0782820.1"/>
    <property type="molecule type" value="Genomic_DNA"/>
</dbReference>
<dbReference type="Proteomes" id="UP001597053">
    <property type="component" value="Unassembled WGS sequence"/>
</dbReference>
<name>A0ABW2ZW65_9ACTN</name>
<evidence type="ECO:0000313" key="1">
    <source>
        <dbReference type="EMBL" id="MFD0782820.1"/>
    </source>
</evidence>
<sequence length="111" mass="11981">MLPDDVTDPLLWRLAFDVASAHQPDQYGNCRNLQCSDQRGMCVARRTARHAITLARRPSPVVARPALTPDRSRAVGSVQASSRFRGWFAPSGSRSGTVGQVGPAFITAFAA</sequence>
<accession>A0ABW2ZW65</accession>
<reference evidence="2" key="1">
    <citation type="journal article" date="2019" name="Int. J. Syst. Evol. Microbiol.">
        <title>The Global Catalogue of Microorganisms (GCM) 10K type strain sequencing project: providing services to taxonomists for standard genome sequencing and annotation.</title>
        <authorList>
            <consortium name="The Broad Institute Genomics Platform"/>
            <consortium name="The Broad Institute Genome Sequencing Center for Infectious Disease"/>
            <person name="Wu L."/>
            <person name="Ma J."/>
        </authorList>
    </citation>
    <scope>NUCLEOTIDE SEQUENCE [LARGE SCALE GENOMIC DNA]</scope>
    <source>
        <strain evidence="2">JCM 32148</strain>
    </source>
</reference>
<evidence type="ECO:0000313" key="2">
    <source>
        <dbReference type="Proteomes" id="UP001597053"/>
    </source>
</evidence>
<gene>
    <name evidence="1" type="ORF">ACFQZ8_02600</name>
</gene>
<keyword evidence="2" id="KW-1185">Reference proteome</keyword>
<comment type="caution">
    <text evidence="1">The sequence shown here is derived from an EMBL/GenBank/DDBJ whole genome shotgun (WGS) entry which is preliminary data.</text>
</comment>